<gene>
    <name evidence="2" type="ORF">Triagg1_3921</name>
</gene>
<dbReference type="EMBL" id="JAWRVG010000012">
    <property type="protein sequence ID" value="KAK4076954.1"/>
    <property type="molecule type" value="Genomic_DNA"/>
</dbReference>
<dbReference type="RefSeq" id="XP_062756941.1">
    <property type="nucleotide sequence ID" value="XM_062898267.1"/>
</dbReference>
<organism evidence="2 3">
    <name type="scientific">Trichoderma aggressivum f. europaeum</name>
    <dbReference type="NCBI Taxonomy" id="173218"/>
    <lineage>
        <taxon>Eukaryota</taxon>
        <taxon>Fungi</taxon>
        <taxon>Dikarya</taxon>
        <taxon>Ascomycota</taxon>
        <taxon>Pezizomycotina</taxon>
        <taxon>Sordariomycetes</taxon>
        <taxon>Hypocreomycetidae</taxon>
        <taxon>Hypocreales</taxon>
        <taxon>Hypocreaceae</taxon>
        <taxon>Trichoderma</taxon>
    </lineage>
</organism>
<dbReference type="GeneID" id="87918172"/>
<dbReference type="SUPFAM" id="SSF75304">
    <property type="entry name" value="Amidase signature (AS) enzymes"/>
    <property type="match status" value="1"/>
</dbReference>
<protein>
    <recommendedName>
        <fullName evidence="1">Amidase domain-containing protein</fullName>
    </recommendedName>
</protein>
<accession>A0AAE1IF98</accession>
<evidence type="ECO:0000259" key="1">
    <source>
        <dbReference type="Pfam" id="PF01425"/>
    </source>
</evidence>
<sequence>MGVEAPPTPERIISNASYGIIDPLTTTAEELQELLTSGSLTSLDLINVYLGQIEQHNNNGLKLNAIISTAPYHIVAKQARLLDAERATGNIRGPLHGIPVVVKDNVMTGSSLGMDTTCGSYALVGAKAPNAPIVDRLVKAGMIIIAKANLSEWAGSKGFGMVTGWSAVGDQTQSPYVKGGYVPGDKILGHSTPCGSSSGSAVAVAAGFAPVALGTESDGSITQPAGRASLYAMKVTVGALDTKGTSPQSPITDSLGEMAKSSGDLANFIGAIMEQDYSSYLTKTWAGQKAAFVDPGKWELHPAVCERIEIVREKQISEFLQAVAIIRESGAEVTESVVLPQVDEITWEGEDALETVWNSYLGSEVNSFLNEYTESSVRTVEQLIQWNSDHKDLELPLEFPGQQQLENTLKSNLTVEKRHEIVSFIRKMAKDDGFDRIFEETGAEVLIGPLDGRIVTVAAAAGYPAGVAPLGYADNYNGRAYGVAIVAKAGDEGKILQAMSAWEKTMPRRIPPPQLANYKLRHNTA</sequence>
<dbReference type="PANTHER" id="PTHR42678:SF34">
    <property type="entry name" value="OS04G0183300 PROTEIN"/>
    <property type="match status" value="1"/>
</dbReference>
<evidence type="ECO:0000313" key="2">
    <source>
        <dbReference type="EMBL" id="KAK4076954.1"/>
    </source>
</evidence>
<dbReference type="PANTHER" id="PTHR42678">
    <property type="entry name" value="AMIDASE"/>
    <property type="match status" value="1"/>
</dbReference>
<comment type="caution">
    <text evidence="2">The sequence shown here is derived from an EMBL/GenBank/DDBJ whole genome shotgun (WGS) entry which is preliminary data.</text>
</comment>
<feature type="domain" description="Amidase" evidence="1">
    <location>
        <begin position="45"/>
        <end position="334"/>
    </location>
</feature>
<dbReference type="InterPro" id="IPR036928">
    <property type="entry name" value="AS_sf"/>
</dbReference>
<keyword evidence="3" id="KW-1185">Reference proteome</keyword>
<dbReference type="Proteomes" id="UP001273209">
    <property type="component" value="Unassembled WGS sequence"/>
</dbReference>
<reference evidence="2" key="1">
    <citation type="submission" date="2023-11" db="EMBL/GenBank/DDBJ databases">
        <title>The genome sequences of three competitors of mushroom-forming fungi.</title>
        <authorList>
            <person name="Beijen E."/>
            <person name="Ohm R.A."/>
        </authorList>
    </citation>
    <scope>NUCLEOTIDE SEQUENCE</scope>
    <source>
        <strain evidence="2">CBS 100526</strain>
    </source>
</reference>
<dbReference type="InterPro" id="IPR023631">
    <property type="entry name" value="Amidase_dom"/>
</dbReference>
<proteinExistence type="predicted"/>
<dbReference type="Pfam" id="PF01425">
    <property type="entry name" value="Amidase"/>
    <property type="match status" value="1"/>
</dbReference>
<name>A0AAE1IF98_9HYPO</name>
<dbReference type="AlphaFoldDB" id="A0AAE1IF98"/>
<evidence type="ECO:0000313" key="3">
    <source>
        <dbReference type="Proteomes" id="UP001273209"/>
    </source>
</evidence>
<dbReference type="Gene3D" id="3.90.1300.10">
    <property type="entry name" value="Amidase signature (AS) domain"/>
    <property type="match status" value="1"/>
</dbReference>